<keyword evidence="8" id="KW-0472">Membrane</keyword>
<dbReference type="HAMAP" id="MF_01139">
    <property type="entry name" value="ISPT"/>
    <property type="match status" value="1"/>
</dbReference>
<evidence type="ECO:0000256" key="1">
    <source>
        <dbReference type="ARBA" id="ARBA00001946"/>
    </source>
</evidence>
<evidence type="ECO:0000256" key="6">
    <source>
        <dbReference type="ARBA" id="ARBA00022824"/>
    </source>
</evidence>
<dbReference type="Gene3D" id="3.40.1180.10">
    <property type="entry name" value="Decaprenyl diphosphate synthase-like"/>
    <property type="match status" value="1"/>
</dbReference>
<dbReference type="Pfam" id="PF01255">
    <property type="entry name" value="Prenyltransf"/>
    <property type="match status" value="1"/>
</dbReference>
<dbReference type="GO" id="GO:0016094">
    <property type="term" value="P:polyprenol biosynthetic process"/>
    <property type="evidence" value="ECO:0007669"/>
    <property type="project" value="TreeGrafter"/>
</dbReference>
<comment type="pathway">
    <text evidence="3">Protein modification; protein glycosylation.</text>
</comment>
<reference evidence="13" key="1">
    <citation type="submission" date="2022-03" db="EMBL/GenBank/DDBJ databases">
        <authorList>
            <person name="Sayadi A."/>
        </authorList>
    </citation>
    <scope>NUCLEOTIDE SEQUENCE</scope>
</reference>
<dbReference type="PANTHER" id="PTHR10291">
    <property type="entry name" value="DEHYDRODOLICHYL DIPHOSPHATE SYNTHASE FAMILY MEMBER"/>
    <property type="match status" value="1"/>
</dbReference>
<dbReference type="InterPro" id="IPR018520">
    <property type="entry name" value="UPP_synth-like_CS"/>
</dbReference>
<keyword evidence="14" id="KW-1185">Reference proteome</keyword>
<dbReference type="SUPFAM" id="SSF64005">
    <property type="entry name" value="Undecaprenyl diphosphate synthase"/>
    <property type="match status" value="1"/>
</dbReference>
<dbReference type="GO" id="GO:0005789">
    <property type="term" value="C:endoplasmic reticulum membrane"/>
    <property type="evidence" value="ECO:0007669"/>
    <property type="project" value="UniProtKB-SubCell"/>
</dbReference>
<evidence type="ECO:0000256" key="5">
    <source>
        <dbReference type="ARBA" id="ARBA00022679"/>
    </source>
</evidence>
<dbReference type="FunFam" id="3.40.1180.10:FF:000002">
    <property type="entry name" value="Alkyl transferase"/>
    <property type="match status" value="1"/>
</dbReference>
<evidence type="ECO:0000256" key="10">
    <source>
        <dbReference type="ARBA" id="ARBA00058504"/>
    </source>
</evidence>
<comment type="catalytic activity">
    <reaction evidence="9">
        <text>n isopentenyl diphosphate + (2E,6E)-farnesyl diphosphate = a di-trans,poly-cis-polyprenyl diphosphate + n diphosphate</text>
        <dbReference type="Rhea" id="RHEA:53008"/>
        <dbReference type="Rhea" id="RHEA-COMP:19494"/>
        <dbReference type="ChEBI" id="CHEBI:33019"/>
        <dbReference type="ChEBI" id="CHEBI:128769"/>
        <dbReference type="ChEBI" id="CHEBI:136960"/>
        <dbReference type="ChEBI" id="CHEBI:175763"/>
        <dbReference type="EC" id="2.5.1.87"/>
    </reaction>
</comment>
<dbReference type="EMBL" id="CAKOFQ010006955">
    <property type="protein sequence ID" value="CAH1984269.1"/>
    <property type="molecule type" value="Genomic_DNA"/>
</dbReference>
<evidence type="ECO:0000256" key="2">
    <source>
        <dbReference type="ARBA" id="ARBA00004406"/>
    </source>
</evidence>
<evidence type="ECO:0000256" key="9">
    <source>
        <dbReference type="ARBA" id="ARBA00047353"/>
    </source>
</evidence>
<keyword evidence="5 12" id="KW-0808">Transferase</keyword>
<dbReference type="OrthoDB" id="4173905at2759"/>
<dbReference type="Proteomes" id="UP001152888">
    <property type="component" value="Unassembled WGS sequence"/>
</dbReference>
<dbReference type="InterPro" id="IPR036424">
    <property type="entry name" value="UPP_synth-like_sf"/>
</dbReference>
<evidence type="ECO:0000256" key="3">
    <source>
        <dbReference type="ARBA" id="ARBA00004922"/>
    </source>
</evidence>
<accession>A0A9P0KYS0</accession>
<comment type="subcellular location">
    <subcellularLocation>
        <location evidence="2">Endoplasmic reticulum membrane</location>
        <topology evidence="2">Peripheral membrane protein</topology>
    </subcellularLocation>
</comment>
<gene>
    <name evidence="13" type="ORF">ACAOBT_LOCUS16003</name>
</gene>
<dbReference type="AlphaFoldDB" id="A0A9P0KYS0"/>
<name>A0A9P0KYS0_ACAOB</name>
<evidence type="ECO:0000256" key="7">
    <source>
        <dbReference type="ARBA" id="ARBA00022842"/>
    </source>
</evidence>
<comment type="subunit">
    <text evidence="11">Forms an active dehydrodolichyl diphosphate synthase complex with NUS1.</text>
</comment>
<dbReference type="CDD" id="cd00475">
    <property type="entry name" value="Cis_IPPS"/>
    <property type="match status" value="1"/>
</dbReference>
<dbReference type="GO" id="GO:0045547">
    <property type="term" value="F:ditrans,polycis-polyprenyl diphosphate synthase [(2E,6E)-farnesyl diphosphate specific] activity"/>
    <property type="evidence" value="ECO:0007669"/>
    <property type="project" value="UniProtKB-EC"/>
</dbReference>
<dbReference type="PROSITE" id="PS01066">
    <property type="entry name" value="UPP_SYNTHASE"/>
    <property type="match status" value="1"/>
</dbReference>
<proteinExistence type="inferred from homology"/>
<comment type="caution">
    <text evidence="13">The sequence shown here is derived from an EMBL/GenBank/DDBJ whole genome shotgun (WGS) entry which is preliminary data.</text>
</comment>
<comment type="similarity">
    <text evidence="4 12">Belongs to the UPP synthase family.</text>
</comment>
<keyword evidence="6" id="KW-0256">Endoplasmic reticulum</keyword>
<protein>
    <recommendedName>
        <fullName evidence="12">Alkyl transferase</fullName>
        <ecNumber evidence="12">2.5.1.-</ecNumber>
    </recommendedName>
</protein>
<evidence type="ECO:0000256" key="4">
    <source>
        <dbReference type="ARBA" id="ARBA00005432"/>
    </source>
</evidence>
<evidence type="ECO:0000313" key="13">
    <source>
        <dbReference type="EMBL" id="CAH1984269.1"/>
    </source>
</evidence>
<comment type="function">
    <text evidence="10">With NUS1, forms the dehydrodolichyl diphosphate synthase (DDS) complex, an essential component of the dolichol monophosphate (Dol-P) biosynthetic machinery. Adds multiple copies of isopentenyl pyrophosphate (IPP) to farnesyl pyrophosphate (FPP) to produce dehydrodolichyl diphosphate (Dedol-PP), a precursor of dolichol which is utilized as a sugar carrier in protein glycosylation in the endoplasmic reticulum (ER).</text>
</comment>
<dbReference type="PANTHER" id="PTHR10291:SF43">
    <property type="entry name" value="DEHYDRODOLICHYL DIPHOSPHATE SYNTHASE COMPLEX SUBUNIT DHDDS"/>
    <property type="match status" value="1"/>
</dbReference>
<dbReference type="InterPro" id="IPR001441">
    <property type="entry name" value="UPP_synth-like"/>
</dbReference>
<keyword evidence="7" id="KW-0460">Magnesium</keyword>
<evidence type="ECO:0000256" key="11">
    <source>
        <dbReference type="ARBA" id="ARBA00064670"/>
    </source>
</evidence>
<evidence type="ECO:0000256" key="8">
    <source>
        <dbReference type="ARBA" id="ARBA00023136"/>
    </source>
</evidence>
<dbReference type="GO" id="GO:1904423">
    <property type="term" value="C:dehydrodolichyl diphosphate synthase complex"/>
    <property type="evidence" value="ECO:0007669"/>
    <property type="project" value="TreeGrafter"/>
</dbReference>
<evidence type="ECO:0000256" key="12">
    <source>
        <dbReference type="RuleBase" id="RU363018"/>
    </source>
</evidence>
<dbReference type="NCBIfam" id="TIGR00055">
    <property type="entry name" value="uppS"/>
    <property type="match status" value="1"/>
</dbReference>
<evidence type="ECO:0000313" key="14">
    <source>
        <dbReference type="Proteomes" id="UP001152888"/>
    </source>
</evidence>
<organism evidence="13 14">
    <name type="scientific">Acanthoscelides obtectus</name>
    <name type="common">Bean weevil</name>
    <name type="synonym">Bruchus obtectus</name>
    <dbReference type="NCBI Taxonomy" id="200917"/>
    <lineage>
        <taxon>Eukaryota</taxon>
        <taxon>Metazoa</taxon>
        <taxon>Ecdysozoa</taxon>
        <taxon>Arthropoda</taxon>
        <taxon>Hexapoda</taxon>
        <taxon>Insecta</taxon>
        <taxon>Pterygota</taxon>
        <taxon>Neoptera</taxon>
        <taxon>Endopterygota</taxon>
        <taxon>Coleoptera</taxon>
        <taxon>Polyphaga</taxon>
        <taxon>Cucujiformia</taxon>
        <taxon>Chrysomeloidea</taxon>
        <taxon>Chrysomelidae</taxon>
        <taxon>Bruchinae</taxon>
        <taxon>Bruchini</taxon>
        <taxon>Acanthoscelides</taxon>
    </lineage>
</organism>
<comment type="cofactor">
    <cofactor evidence="1">
        <name>Mg(2+)</name>
        <dbReference type="ChEBI" id="CHEBI:18420"/>
    </cofactor>
</comment>
<sequence>MSWVVDNQLTRFQKFCVNVIKCGPIPRHIAIIMDGNRRYAIRNKMGKTEGHTKGFERLAECLLWCRELGVKEVTVYAFSIENFNRTIEEVDTLMSLAKEKFERVFEEKDKIMMEGIKIRVIGNLSLVPEDIRILLAKSVLLTKDNDKSILNIAFSYTARDEIVHSMKTVVEGLESKKIKPADVDADLISYCMYSNQSPDPDILIRTSGEVRLSDFLLWQISQHTQICFTSVLWPDFSIWHLLGCIFKYQRAFPGLKKYADECQSNRKKLNDRITSFLGDIEKKRMEQMEIYAKT</sequence>
<dbReference type="EC" id="2.5.1.-" evidence="12"/>